<protein>
    <submittedName>
        <fullName evidence="1">Uncharacterized protein</fullName>
    </submittedName>
</protein>
<sequence length="89" mass="9899">MSLLTDEEMLGVFTSYDSSFDYVGGTEGDLAWEVAKAQHAKDFKTLAEWLGGFCIYEGHHKQASRMYCPVCMVEFYYAALKGKIPGEAG</sequence>
<comment type="caution">
    <text evidence="1">The sequence shown here is derived from an EMBL/GenBank/DDBJ whole genome shotgun (WGS) entry which is preliminary data.</text>
</comment>
<accession>A0A0F9KBI2</accession>
<gene>
    <name evidence="1" type="ORF">LCGC14_1655060</name>
</gene>
<organism evidence="1">
    <name type="scientific">marine sediment metagenome</name>
    <dbReference type="NCBI Taxonomy" id="412755"/>
    <lineage>
        <taxon>unclassified sequences</taxon>
        <taxon>metagenomes</taxon>
        <taxon>ecological metagenomes</taxon>
    </lineage>
</organism>
<evidence type="ECO:0000313" key="1">
    <source>
        <dbReference type="EMBL" id="KKM19498.1"/>
    </source>
</evidence>
<dbReference type="EMBL" id="LAZR01013973">
    <property type="protein sequence ID" value="KKM19498.1"/>
    <property type="molecule type" value="Genomic_DNA"/>
</dbReference>
<name>A0A0F9KBI2_9ZZZZ</name>
<proteinExistence type="predicted"/>
<dbReference type="AlphaFoldDB" id="A0A0F9KBI2"/>
<reference evidence="1" key="1">
    <citation type="journal article" date="2015" name="Nature">
        <title>Complex archaea that bridge the gap between prokaryotes and eukaryotes.</title>
        <authorList>
            <person name="Spang A."/>
            <person name="Saw J.H."/>
            <person name="Jorgensen S.L."/>
            <person name="Zaremba-Niedzwiedzka K."/>
            <person name="Martijn J."/>
            <person name="Lind A.E."/>
            <person name="van Eijk R."/>
            <person name="Schleper C."/>
            <person name="Guy L."/>
            <person name="Ettema T.J."/>
        </authorList>
    </citation>
    <scope>NUCLEOTIDE SEQUENCE</scope>
</reference>